<dbReference type="PROSITE" id="PS50203">
    <property type="entry name" value="CALPAIN_CAT"/>
    <property type="match status" value="1"/>
</dbReference>
<evidence type="ECO:0000256" key="2">
    <source>
        <dbReference type="PROSITE-ProRule" id="PRU00239"/>
    </source>
</evidence>
<dbReference type="PROSITE" id="PS50222">
    <property type="entry name" value="EF_HAND_2"/>
    <property type="match status" value="1"/>
</dbReference>
<dbReference type="Gene3D" id="2.60.120.380">
    <property type="match status" value="1"/>
</dbReference>
<proteinExistence type="inferred from homology"/>
<dbReference type="EnsemblMetazoa" id="AALFPA23_001975.R1550">
    <property type="protein sequence ID" value="AALFPA23_001975.P1550"/>
    <property type="gene ID" value="AALFPA23_001975"/>
</dbReference>
<evidence type="ECO:0000259" key="3">
    <source>
        <dbReference type="PROSITE" id="PS50203"/>
    </source>
</evidence>
<organism evidence="5 6">
    <name type="scientific">Aedes albopictus</name>
    <name type="common">Asian tiger mosquito</name>
    <name type="synonym">Stegomyia albopicta</name>
    <dbReference type="NCBI Taxonomy" id="7160"/>
    <lineage>
        <taxon>Eukaryota</taxon>
        <taxon>Metazoa</taxon>
        <taxon>Ecdysozoa</taxon>
        <taxon>Arthropoda</taxon>
        <taxon>Hexapoda</taxon>
        <taxon>Insecta</taxon>
        <taxon>Pterygota</taxon>
        <taxon>Neoptera</taxon>
        <taxon>Endopterygota</taxon>
        <taxon>Diptera</taxon>
        <taxon>Nematocera</taxon>
        <taxon>Culicoidea</taxon>
        <taxon>Culicidae</taxon>
        <taxon>Culicinae</taxon>
        <taxon>Aedini</taxon>
        <taxon>Aedes</taxon>
        <taxon>Stegomyia</taxon>
    </lineage>
</organism>
<dbReference type="Proteomes" id="UP000069940">
    <property type="component" value="Unassembled WGS sequence"/>
</dbReference>
<reference evidence="6" key="1">
    <citation type="journal article" date="2015" name="Proc. Natl. Acad. Sci. U.S.A.">
        <title>Genome sequence of the Asian Tiger mosquito, Aedes albopictus, reveals insights into its biology, genetics, and evolution.</title>
        <authorList>
            <person name="Chen X.G."/>
            <person name="Jiang X."/>
            <person name="Gu J."/>
            <person name="Xu M."/>
            <person name="Wu Y."/>
            <person name="Deng Y."/>
            <person name="Zhang C."/>
            <person name="Bonizzoni M."/>
            <person name="Dermauw W."/>
            <person name="Vontas J."/>
            <person name="Armbruster P."/>
            <person name="Huang X."/>
            <person name="Yang Y."/>
            <person name="Zhang H."/>
            <person name="He W."/>
            <person name="Peng H."/>
            <person name="Liu Y."/>
            <person name="Wu K."/>
            <person name="Chen J."/>
            <person name="Lirakis M."/>
            <person name="Topalis P."/>
            <person name="Van Leeuwen T."/>
            <person name="Hall A.B."/>
            <person name="Jiang X."/>
            <person name="Thorpe C."/>
            <person name="Mueller R.L."/>
            <person name="Sun C."/>
            <person name="Waterhouse R.M."/>
            <person name="Yan G."/>
            <person name="Tu Z.J."/>
            <person name="Fang X."/>
            <person name="James A.A."/>
        </authorList>
    </citation>
    <scope>NUCLEOTIDE SEQUENCE [LARGE SCALE GENOMIC DNA]</scope>
    <source>
        <strain evidence="6">Foshan</strain>
    </source>
</reference>
<comment type="similarity">
    <text evidence="1">Belongs to the peptidase C2 family.</text>
</comment>
<dbReference type="InterPro" id="IPR001300">
    <property type="entry name" value="Peptidase_C2_calpain_cat"/>
</dbReference>
<dbReference type="Pfam" id="PF01067">
    <property type="entry name" value="Calpain_III"/>
    <property type="match status" value="1"/>
</dbReference>
<dbReference type="SMART" id="SM00720">
    <property type="entry name" value="calpain_III"/>
    <property type="match status" value="1"/>
</dbReference>
<keyword evidence="6" id="KW-1185">Reference proteome</keyword>
<comment type="caution">
    <text evidence="2">Lacks conserved residue(s) required for the propagation of feature annotation.</text>
</comment>
<accession>A0ABM1XQV2</accession>
<dbReference type="RefSeq" id="XP_019552585.2">
    <property type="nucleotide sequence ID" value="XM_019697040.3"/>
</dbReference>
<evidence type="ECO:0000313" key="6">
    <source>
        <dbReference type="Proteomes" id="UP000069940"/>
    </source>
</evidence>
<dbReference type="InterPro" id="IPR022684">
    <property type="entry name" value="Calpain_cysteine_protease"/>
</dbReference>
<dbReference type="SUPFAM" id="SSF49758">
    <property type="entry name" value="Calpain large subunit, middle domain (domain III)"/>
    <property type="match status" value="1"/>
</dbReference>
<dbReference type="InterPro" id="IPR002048">
    <property type="entry name" value="EF_hand_dom"/>
</dbReference>
<dbReference type="Pfam" id="PF00648">
    <property type="entry name" value="Peptidase_C2"/>
    <property type="match status" value="1"/>
</dbReference>
<dbReference type="PANTHER" id="PTHR10183:SF433">
    <property type="entry name" value="CALPAIN-A-RELATED"/>
    <property type="match status" value="1"/>
</dbReference>
<dbReference type="SUPFAM" id="SSF47473">
    <property type="entry name" value="EF-hand"/>
    <property type="match status" value="1"/>
</dbReference>
<dbReference type="InterPro" id="IPR038765">
    <property type="entry name" value="Papain-like_cys_pep_sf"/>
</dbReference>
<dbReference type="InterPro" id="IPR011992">
    <property type="entry name" value="EF-hand-dom_pair"/>
</dbReference>
<protein>
    <recommendedName>
        <fullName evidence="7">Calpain catalytic domain-containing protein</fullName>
    </recommendedName>
</protein>
<sequence>MEPSCEQTKEPVSNGEPLSRFLIVEFTDDNIVYNSTSVRQNPDAQDFYRLKQQFQTSKTLFEDPDFPASNHTVLGHNSQANVQWVRPSEITPKPKFYAQAQPEYSVEKRSVLHGFLSTAMTCLSTNQEAFLRTVPSDNAIEGKLYRGLFHFRFWQYGRWVDVVIDDRLPMMDGKLLFIRPTLQNEFWCALLEKAYAKLCGSYSAIASRDLCEAMQDFTGGITERYFLGQSVANVDVCYELIGSKLAKGSLMAAVKMNNNRGSHSYSILKAVTIESKMIGLQTPVEELIEINYLQSGGMSLPADCYRKSWLRIDEFVKNYDFVDICNMTPNQMGQPLSEDYSWQLSCIEGSWVNGSTAGGSKDDLKSFWTNPQFVVQLAHPDKIDTSGSCHLVISLMQKPGATGYLPISFLVFQLTDEDFRTKSVPMAFSKKKMPKTISHPSFSSGREVTGRVRVPPCTLLIVPCTQKRNIEGNFFLRIFSKPSRKVVETSPSSTPSTMGANWPSIARMFYSLADAKGTIDHIDLASILNTHFFTNKPKSKTKSILRRVLSRKSSHLEDSAKSPDGSHQEFVEHVAQFLASSGQMTTTANPERLTYDGFKRAIRDVQQWKEMFDFYDPDRKGYLDRKKLIKTLTKSSVATVEGQAHSSSSSLLQWLEMEQEDKIHLEEFIYYSQQNPVIMRLEMTAHMNEQMFEKVVNVK</sequence>
<feature type="domain" description="Calpain catalytic" evidence="3">
    <location>
        <begin position="60"/>
        <end position="328"/>
    </location>
</feature>
<dbReference type="PANTHER" id="PTHR10183">
    <property type="entry name" value="CALPAIN"/>
    <property type="match status" value="1"/>
</dbReference>
<name>A0ABM1XQV2_AEDAL</name>
<dbReference type="InterPro" id="IPR036213">
    <property type="entry name" value="Calpain_III_sf"/>
</dbReference>
<evidence type="ECO:0000259" key="4">
    <source>
        <dbReference type="PROSITE" id="PS50222"/>
    </source>
</evidence>
<dbReference type="SUPFAM" id="SSF54001">
    <property type="entry name" value="Cysteine proteinases"/>
    <property type="match status" value="1"/>
</dbReference>
<reference evidence="5" key="2">
    <citation type="submission" date="2025-05" db="UniProtKB">
        <authorList>
            <consortium name="EnsemblMetazoa"/>
        </authorList>
    </citation>
    <scope>IDENTIFICATION</scope>
    <source>
        <strain evidence="5">Foshan</strain>
    </source>
</reference>
<evidence type="ECO:0000256" key="1">
    <source>
        <dbReference type="ARBA" id="ARBA00007623"/>
    </source>
</evidence>
<evidence type="ECO:0008006" key="7">
    <source>
        <dbReference type="Google" id="ProtNLM"/>
    </source>
</evidence>
<dbReference type="PRINTS" id="PR00704">
    <property type="entry name" value="CALPAIN"/>
</dbReference>
<evidence type="ECO:0000313" key="5">
    <source>
        <dbReference type="EnsemblMetazoa" id="AALFPA23_001975.P1550"/>
    </source>
</evidence>
<feature type="domain" description="EF-hand" evidence="4">
    <location>
        <begin position="603"/>
        <end position="638"/>
    </location>
</feature>
<dbReference type="InterPro" id="IPR022683">
    <property type="entry name" value="Calpain_III"/>
</dbReference>
<dbReference type="GeneID" id="109422340"/>
<dbReference type="SMART" id="SM00230">
    <property type="entry name" value="CysPc"/>
    <property type="match status" value="1"/>
</dbReference>
<dbReference type="InterPro" id="IPR022682">
    <property type="entry name" value="Calpain_domain_III"/>
</dbReference>
<dbReference type="Gene3D" id="1.10.238.10">
    <property type="entry name" value="EF-hand"/>
    <property type="match status" value="1"/>
</dbReference>